<gene>
    <name evidence="2" type="ORF">L484_001885</name>
</gene>
<evidence type="ECO:0000313" key="3">
    <source>
        <dbReference type="Proteomes" id="UP000030645"/>
    </source>
</evidence>
<feature type="compositionally biased region" description="Basic residues" evidence="1">
    <location>
        <begin position="17"/>
        <end position="30"/>
    </location>
</feature>
<evidence type="ECO:0000313" key="2">
    <source>
        <dbReference type="EMBL" id="EXB94677.1"/>
    </source>
</evidence>
<sequence length="113" mass="13124">MGGDISEWSARAMNPLRRTRPYHNNRHRPQTKQFQKQTDKTSKKITIEEIRRINELKITNFATELENRRPGRYERKTRVSIKDGDCCDVPLVLIAKEGARVLGFGGWRSDLGL</sequence>
<dbReference type="Proteomes" id="UP000030645">
    <property type="component" value="Unassembled WGS sequence"/>
</dbReference>
<dbReference type="AlphaFoldDB" id="W9RKB4"/>
<protein>
    <submittedName>
        <fullName evidence="2">Uncharacterized protein</fullName>
    </submittedName>
</protein>
<organism evidence="2 3">
    <name type="scientific">Morus notabilis</name>
    <dbReference type="NCBI Taxonomy" id="981085"/>
    <lineage>
        <taxon>Eukaryota</taxon>
        <taxon>Viridiplantae</taxon>
        <taxon>Streptophyta</taxon>
        <taxon>Embryophyta</taxon>
        <taxon>Tracheophyta</taxon>
        <taxon>Spermatophyta</taxon>
        <taxon>Magnoliopsida</taxon>
        <taxon>eudicotyledons</taxon>
        <taxon>Gunneridae</taxon>
        <taxon>Pentapetalae</taxon>
        <taxon>rosids</taxon>
        <taxon>fabids</taxon>
        <taxon>Rosales</taxon>
        <taxon>Moraceae</taxon>
        <taxon>Moreae</taxon>
        <taxon>Morus</taxon>
    </lineage>
</organism>
<dbReference type="EMBL" id="KE345171">
    <property type="protein sequence ID" value="EXB94677.1"/>
    <property type="molecule type" value="Genomic_DNA"/>
</dbReference>
<evidence type="ECO:0000256" key="1">
    <source>
        <dbReference type="SAM" id="MobiDB-lite"/>
    </source>
</evidence>
<accession>W9RKB4</accession>
<feature type="region of interest" description="Disordered" evidence="1">
    <location>
        <begin position="1"/>
        <end position="43"/>
    </location>
</feature>
<name>W9RKB4_9ROSA</name>
<reference evidence="3" key="1">
    <citation type="submission" date="2013-01" db="EMBL/GenBank/DDBJ databases">
        <title>Draft Genome Sequence of a Mulberry Tree, Morus notabilis C.K. Schneid.</title>
        <authorList>
            <person name="He N."/>
            <person name="Zhao S."/>
        </authorList>
    </citation>
    <scope>NUCLEOTIDE SEQUENCE</scope>
</reference>
<keyword evidence="3" id="KW-1185">Reference proteome</keyword>
<proteinExistence type="predicted"/>